<dbReference type="EMBL" id="CP003989">
    <property type="protein sequence ID" value="AGA32255.1"/>
    <property type="molecule type" value="Genomic_DNA"/>
</dbReference>
<dbReference type="STRING" id="1255043.TVNIR_0553"/>
<evidence type="ECO:0000313" key="1">
    <source>
        <dbReference type="EMBL" id="AGA32255.1"/>
    </source>
</evidence>
<reference evidence="1" key="1">
    <citation type="submission" date="2015-12" db="EMBL/GenBank/DDBJ databases">
        <authorList>
            <person name="Tikhonova T.V."/>
            <person name="Pavlov A.R."/>
            <person name="Beletsky A.V."/>
            <person name="Mardanov A.V."/>
            <person name="Sorokin D.Y."/>
            <person name="Ravin N.V."/>
            <person name="Popov V.O."/>
        </authorList>
    </citation>
    <scope>NUCLEOTIDE SEQUENCE</scope>
    <source>
        <strain evidence="1">DSM 14787</strain>
    </source>
</reference>
<accession>L0DTD3</accession>
<protein>
    <submittedName>
        <fullName evidence="1">Uncharacterized protein</fullName>
    </submittedName>
</protein>
<dbReference type="KEGG" id="tni:TVNIR_0553"/>
<dbReference type="HOGENOM" id="CLU_3158869_0_0_6"/>
<evidence type="ECO:0000313" key="2">
    <source>
        <dbReference type="Proteomes" id="UP000010809"/>
    </source>
</evidence>
<gene>
    <name evidence="1" type="ordered locus">TVNIR_0553</name>
</gene>
<dbReference type="AlphaFoldDB" id="L0DTD3"/>
<dbReference type="PATRIC" id="fig|1255043.3.peg.558"/>
<sequence length="48" mass="4764">MIAVRFSSCVRDPGTGAATALHGGSGLFPAGPWGLPGSLLGDRVPGTR</sequence>
<dbReference type="Proteomes" id="UP000010809">
    <property type="component" value="Chromosome"/>
</dbReference>
<name>L0DTD3_THIND</name>
<proteinExistence type="predicted"/>
<keyword evidence="2" id="KW-1185">Reference proteome</keyword>
<organism evidence="1 2">
    <name type="scientific">Thioalkalivibrio nitratireducens (strain DSM 14787 / UNIQEM 213 / ALEN2)</name>
    <dbReference type="NCBI Taxonomy" id="1255043"/>
    <lineage>
        <taxon>Bacteria</taxon>
        <taxon>Pseudomonadati</taxon>
        <taxon>Pseudomonadota</taxon>
        <taxon>Gammaproteobacteria</taxon>
        <taxon>Chromatiales</taxon>
        <taxon>Ectothiorhodospiraceae</taxon>
        <taxon>Thioalkalivibrio</taxon>
    </lineage>
</organism>